<reference evidence="9 10" key="1">
    <citation type="journal article" date="2011" name="Stand. Genomic Sci.">
        <title>Complete genome sequence of Syntrophobotulus glycolicus type strain (FlGlyR).</title>
        <authorList>
            <person name="Han C."/>
            <person name="Mwirichia R."/>
            <person name="Chertkov O."/>
            <person name="Held B."/>
            <person name="Lapidus A."/>
            <person name="Nolan M."/>
            <person name="Lucas S."/>
            <person name="Hammon N."/>
            <person name="Deshpande S."/>
            <person name="Cheng J.F."/>
            <person name="Tapia R."/>
            <person name="Goodwin L."/>
            <person name="Pitluck S."/>
            <person name="Huntemann M."/>
            <person name="Liolios K."/>
            <person name="Ivanova N."/>
            <person name="Pagani I."/>
            <person name="Mavromatis K."/>
            <person name="Ovchinikova G."/>
            <person name="Pati A."/>
            <person name="Chen A."/>
            <person name="Palaniappan K."/>
            <person name="Land M."/>
            <person name="Hauser L."/>
            <person name="Brambilla E.M."/>
            <person name="Rohde M."/>
            <person name="Spring S."/>
            <person name="Sikorski J."/>
            <person name="Goker M."/>
            <person name="Woyke T."/>
            <person name="Bristow J."/>
            <person name="Eisen J.A."/>
            <person name="Markowitz V."/>
            <person name="Hugenholtz P."/>
            <person name="Kyrpides N.C."/>
            <person name="Klenk H.P."/>
            <person name="Detter J.C."/>
        </authorList>
    </citation>
    <scope>NUCLEOTIDE SEQUENCE [LARGE SCALE GENOMIC DNA]</scope>
    <source>
        <strain evidence="10">DSM 8271 / FlGlyR</strain>
    </source>
</reference>
<keyword evidence="3 9" id="KW-0808">Transferase</keyword>
<dbReference type="InterPro" id="IPR017475">
    <property type="entry name" value="EPS_sugar_tfrase"/>
</dbReference>
<dbReference type="HOGENOM" id="CLU_024920_3_4_9"/>
<organism evidence="9 10">
    <name type="scientific">Syntrophobotulus glycolicus (strain DSM 8271 / FlGlyR)</name>
    <dbReference type="NCBI Taxonomy" id="645991"/>
    <lineage>
        <taxon>Bacteria</taxon>
        <taxon>Bacillati</taxon>
        <taxon>Bacillota</taxon>
        <taxon>Clostridia</taxon>
        <taxon>Eubacteriales</taxon>
        <taxon>Desulfitobacteriaceae</taxon>
        <taxon>Syntrophobotulus</taxon>
    </lineage>
</organism>
<evidence type="ECO:0000259" key="8">
    <source>
        <dbReference type="Pfam" id="PF02397"/>
    </source>
</evidence>
<proteinExistence type="inferred from homology"/>
<dbReference type="GO" id="GO:0047360">
    <property type="term" value="F:undecaprenyl-phosphate galactose phosphotransferase activity"/>
    <property type="evidence" value="ECO:0007669"/>
    <property type="project" value="UniProtKB-EC"/>
</dbReference>
<comment type="similarity">
    <text evidence="2">Belongs to the bacterial sugar transferase family.</text>
</comment>
<dbReference type="PANTHER" id="PTHR30576">
    <property type="entry name" value="COLANIC BIOSYNTHESIS UDP-GLUCOSE LIPID CARRIER TRANSFERASE"/>
    <property type="match status" value="1"/>
</dbReference>
<keyword evidence="6 7" id="KW-0472">Membrane</keyword>
<keyword evidence="5 7" id="KW-1133">Transmembrane helix</keyword>
<sequence length="463" mass="54129">MDKRNRFAYANIVQLPIDIFFLILTYSLSYMIALNFSSLRSLYDYLWILIIFVPLWIAAMNFRGMYNNTTFFYLDRIFRNVFWATFFAGLLVLSLFFFIKETNTSRLFISIFLTLCLVMMFLERWAFRLISRYWNPSMDKNRIILVCSDETYHVFTHYLQKTNIHYNIIGIIPIGEQSIGEELCLGQLDNLENILKEQVVDQVIFAFPKGYTGEIEKHMNLCLQMGLTVQNVMNYNPGLARVYVSMLGPIPMLTYHTVSLNPLRKVMKRTIDITGALVGIILTLICAVFIVPAIKLDSPGPILFKQKRVGRYGRIFNCYKFRTMCIDAEEKKKKLEALNEYKDGTFFKIKDDPRITKIGDFLRKTSLDELPQFFNVLKGEMSLVGTRPPTLDEVANYDIEHWRRISIKPGITGFWQINGRSSIKDFDQIVALDTQYIDKWSIWLDISILYKTVWLVVKKESAY</sequence>
<evidence type="ECO:0000256" key="3">
    <source>
        <dbReference type="ARBA" id="ARBA00022679"/>
    </source>
</evidence>
<dbReference type="KEGG" id="sgy:Sgly_1596"/>
<feature type="transmembrane region" description="Helical" evidence="7">
    <location>
        <begin position="273"/>
        <end position="294"/>
    </location>
</feature>
<evidence type="ECO:0000256" key="6">
    <source>
        <dbReference type="ARBA" id="ARBA00023136"/>
    </source>
</evidence>
<accession>F0SXR1</accession>
<dbReference type="Proteomes" id="UP000007488">
    <property type="component" value="Chromosome"/>
</dbReference>
<reference evidence="10" key="2">
    <citation type="submission" date="2011-02" db="EMBL/GenBank/DDBJ databases">
        <title>The complete genome of Syntrophobotulus glycolicus DSM 8271.</title>
        <authorList>
            <person name="Lucas S."/>
            <person name="Copeland A."/>
            <person name="Lapidus A."/>
            <person name="Bruce D."/>
            <person name="Goodwin L."/>
            <person name="Pitluck S."/>
            <person name="Kyrpides N."/>
            <person name="Mavromatis K."/>
            <person name="Pagani I."/>
            <person name="Ivanova N."/>
            <person name="Mikhailova N."/>
            <person name="Chertkov O."/>
            <person name="Held B."/>
            <person name="Detter J.C."/>
            <person name="Tapia R."/>
            <person name="Han C."/>
            <person name="Land M."/>
            <person name="Hauser L."/>
            <person name="Markowitz V."/>
            <person name="Cheng J.-F."/>
            <person name="Hugenholtz P."/>
            <person name="Woyke T."/>
            <person name="Wu D."/>
            <person name="Spring S."/>
            <person name="Schroeder M."/>
            <person name="Brambilla E."/>
            <person name="Klenk H.-P."/>
            <person name="Eisen J.A."/>
        </authorList>
    </citation>
    <scope>NUCLEOTIDE SEQUENCE [LARGE SCALE GENOMIC DNA]</scope>
    <source>
        <strain evidence="10">DSM 8271 / FlGlyR</strain>
    </source>
</reference>
<name>F0SXR1_SYNGF</name>
<dbReference type="GO" id="GO:0016020">
    <property type="term" value="C:membrane"/>
    <property type="evidence" value="ECO:0007669"/>
    <property type="project" value="UniProtKB-SubCell"/>
</dbReference>
<evidence type="ECO:0000256" key="2">
    <source>
        <dbReference type="ARBA" id="ARBA00006464"/>
    </source>
</evidence>
<dbReference type="Pfam" id="PF02397">
    <property type="entry name" value="Bac_transf"/>
    <property type="match status" value="1"/>
</dbReference>
<dbReference type="STRING" id="645991.Sgly_1596"/>
<evidence type="ECO:0000256" key="5">
    <source>
        <dbReference type="ARBA" id="ARBA00022989"/>
    </source>
</evidence>
<comment type="subcellular location">
    <subcellularLocation>
        <location evidence="1">Membrane</location>
        <topology evidence="1">Multi-pass membrane protein</topology>
    </subcellularLocation>
</comment>
<keyword evidence="10" id="KW-1185">Reference proteome</keyword>
<keyword evidence="4 7" id="KW-0812">Transmembrane</keyword>
<dbReference type="Gene3D" id="3.40.50.720">
    <property type="entry name" value="NAD(P)-binding Rossmann-like Domain"/>
    <property type="match status" value="1"/>
</dbReference>
<feature type="domain" description="Bacterial sugar transferase" evidence="8">
    <location>
        <begin position="268"/>
        <end position="457"/>
    </location>
</feature>
<evidence type="ECO:0000256" key="7">
    <source>
        <dbReference type="SAM" id="Phobius"/>
    </source>
</evidence>
<dbReference type="AlphaFoldDB" id="F0SXR1"/>
<dbReference type="eggNOG" id="COG2148">
    <property type="taxonomic scope" value="Bacteria"/>
</dbReference>
<dbReference type="InterPro" id="IPR003362">
    <property type="entry name" value="Bact_transf"/>
</dbReference>
<gene>
    <name evidence="9" type="ordered locus">Sgly_1596</name>
</gene>
<evidence type="ECO:0000313" key="9">
    <source>
        <dbReference type="EMBL" id="ADY55894.1"/>
    </source>
</evidence>
<dbReference type="EMBL" id="CP002547">
    <property type="protein sequence ID" value="ADY55894.1"/>
    <property type="molecule type" value="Genomic_DNA"/>
</dbReference>
<protein>
    <submittedName>
        <fullName evidence="9">Exopolysaccharide biosynthesis polyprenyl glycosylphosphotransferase</fullName>
        <ecNumber evidence="9">2.7.8.6</ecNumber>
    </submittedName>
</protein>
<dbReference type="EC" id="2.7.8.6" evidence="9"/>
<dbReference type="OrthoDB" id="9808602at2"/>
<evidence type="ECO:0000256" key="4">
    <source>
        <dbReference type="ARBA" id="ARBA00022692"/>
    </source>
</evidence>
<dbReference type="Pfam" id="PF13727">
    <property type="entry name" value="CoA_binding_3"/>
    <property type="match status" value="1"/>
</dbReference>
<feature type="transmembrane region" description="Helical" evidence="7">
    <location>
        <begin position="45"/>
        <end position="65"/>
    </location>
</feature>
<feature type="transmembrane region" description="Helical" evidence="7">
    <location>
        <begin position="77"/>
        <end position="99"/>
    </location>
</feature>
<dbReference type="NCBIfam" id="TIGR03025">
    <property type="entry name" value="EPS_sugtrans"/>
    <property type="match status" value="1"/>
</dbReference>
<evidence type="ECO:0000313" key="10">
    <source>
        <dbReference type="Proteomes" id="UP000007488"/>
    </source>
</evidence>
<dbReference type="RefSeq" id="WP_013624764.1">
    <property type="nucleotide sequence ID" value="NC_015172.1"/>
</dbReference>
<feature type="transmembrane region" description="Helical" evidence="7">
    <location>
        <begin position="105"/>
        <end position="122"/>
    </location>
</feature>
<dbReference type="PANTHER" id="PTHR30576:SF10">
    <property type="entry name" value="SLL5057 PROTEIN"/>
    <property type="match status" value="1"/>
</dbReference>
<evidence type="ECO:0000256" key="1">
    <source>
        <dbReference type="ARBA" id="ARBA00004141"/>
    </source>
</evidence>
<feature type="transmembrane region" description="Helical" evidence="7">
    <location>
        <begin position="12"/>
        <end position="33"/>
    </location>
</feature>